<comment type="catalytic activity">
    <reaction evidence="1">
        <text>ATP + protein L-histidine = ADP + protein N-phospho-L-histidine.</text>
        <dbReference type="EC" id="2.7.13.3"/>
    </reaction>
</comment>
<dbReference type="CDD" id="cd16917">
    <property type="entry name" value="HATPase_UhpB-NarQ-NarX-like"/>
    <property type="match status" value="1"/>
</dbReference>
<dbReference type="Proteomes" id="UP001596074">
    <property type="component" value="Unassembled WGS sequence"/>
</dbReference>
<feature type="domain" description="Histidine kinase/HSP90-like ATPase" evidence="10">
    <location>
        <begin position="299"/>
        <end position="384"/>
    </location>
</feature>
<feature type="transmembrane region" description="Helical" evidence="9">
    <location>
        <begin position="12"/>
        <end position="33"/>
    </location>
</feature>
<dbReference type="EMBL" id="JBHSON010000030">
    <property type="protein sequence ID" value="MFC5748315.1"/>
    <property type="molecule type" value="Genomic_DNA"/>
</dbReference>
<dbReference type="Pfam" id="PF07730">
    <property type="entry name" value="HisKA_3"/>
    <property type="match status" value="1"/>
</dbReference>
<keyword evidence="9" id="KW-1133">Transmembrane helix</keyword>
<evidence type="ECO:0000256" key="6">
    <source>
        <dbReference type="ARBA" id="ARBA00022777"/>
    </source>
</evidence>
<gene>
    <name evidence="12" type="ORF">ACFPZN_22035</name>
</gene>
<evidence type="ECO:0000256" key="8">
    <source>
        <dbReference type="ARBA" id="ARBA00023012"/>
    </source>
</evidence>
<evidence type="ECO:0000256" key="9">
    <source>
        <dbReference type="SAM" id="Phobius"/>
    </source>
</evidence>
<dbReference type="Gene3D" id="3.30.565.10">
    <property type="entry name" value="Histidine kinase-like ATPase, C-terminal domain"/>
    <property type="match status" value="1"/>
</dbReference>
<keyword evidence="4" id="KW-0808">Transferase</keyword>
<protein>
    <recommendedName>
        <fullName evidence="2">histidine kinase</fullName>
        <ecNumber evidence="2">2.7.13.3</ecNumber>
    </recommendedName>
</protein>
<feature type="transmembrane region" description="Helical" evidence="9">
    <location>
        <begin position="75"/>
        <end position="96"/>
    </location>
</feature>
<dbReference type="PANTHER" id="PTHR24421">
    <property type="entry name" value="NITRATE/NITRITE SENSOR PROTEIN NARX-RELATED"/>
    <property type="match status" value="1"/>
</dbReference>
<keyword evidence="3" id="KW-0597">Phosphoprotein</keyword>
<feature type="transmembrane region" description="Helical" evidence="9">
    <location>
        <begin position="108"/>
        <end position="126"/>
    </location>
</feature>
<keyword evidence="13" id="KW-1185">Reference proteome</keyword>
<name>A0ABW0ZYC5_9ACTN</name>
<keyword evidence="8" id="KW-0902">Two-component regulatory system</keyword>
<evidence type="ECO:0000256" key="3">
    <source>
        <dbReference type="ARBA" id="ARBA00022553"/>
    </source>
</evidence>
<evidence type="ECO:0000313" key="13">
    <source>
        <dbReference type="Proteomes" id="UP001596074"/>
    </source>
</evidence>
<evidence type="ECO:0000313" key="12">
    <source>
        <dbReference type="EMBL" id="MFC5748315.1"/>
    </source>
</evidence>
<dbReference type="PANTHER" id="PTHR24421:SF10">
    <property type="entry name" value="NITRATE_NITRITE SENSOR PROTEIN NARQ"/>
    <property type="match status" value="1"/>
</dbReference>
<keyword evidence="6 12" id="KW-0418">Kinase</keyword>
<accession>A0ABW0ZYC5</accession>
<feature type="transmembrane region" description="Helical" evidence="9">
    <location>
        <begin position="45"/>
        <end position="63"/>
    </location>
</feature>
<proteinExistence type="predicted"/>
<evidence type="ECO:0000259" key="10">
    <source>
        <dbReference type="Pfam" id="PF02518"/>
    </source>
</evidence>
<keyword evidence="7" id="KW-0067">ATP-binding</keyword>
<keyword evidence="9" id="KW-0472">Membrane</keyword>
<keyword evidence="9" id="KW-0812">Transmembrane</keyword>
<keyword evidence="5" id="KW-0547">Nucleotide-binding</keyword>
<evidence type="ECO:0000256" key="5">
    <source>
        <dbReference type="ARBA" id="ARBA00022741"/>
    </source>
</evidence>
<organism evidence="12 13">
    <name type="scientific">Actinomadura rugatobispora</name>
    <dbReference type="NCBI Taxonomy" id="1994"/>
    <lineage>
        <taxon>Bacteria</taxon>
        <taxon>Bacillati</taxon>
        <taxon>Actinomycetota</taxon>
        <taxon>Actinomycetes</taxon>
        <taxon>Streptosporangiales</taxon>
        <taxon>Thermomonosporaceae</taxon>
        <taxon>Actinomadura</taxon>
    </lineage>
</organism>
<feature type="transmembrane region" description="Helical" evidence="9">
    <location>
        <begin position="147"/>
        <end position="167"/>
    </location>
</feature>
<dbReference type="InterPro" id="IPR003594">
    <property type="entry name" value="HATPase_dom"/>
</dbReference>
<evidence type="ECO:0000256" key="4">
    <source>
        <dbReference type="ARBA" id="ARBA00022679"/>
    </source>
</evidence>
<sequence length="388" mass="40271">MTGGKRRWRRWAAEGWICLPFLATVLIATGPAAEFQHGSARSPDAAGYVIVTAAALALALRRWPGIALAANTAFVATYLAAGYPFGPVMLTVPVAVYGVASRWPLPRAALAAAADLGVLIVSLFAKRVRDAAGVPAGSGYYPMPRDAIVWGSIITAALAAGALSRALRQAATGVHAEQARRVVSEERLRMAQDLHDSIGHGLAAIAMQAGVALHVLDRDPEEARQSMKAVRATSREALENLRAQLDGLRDMGAAARAPAPGLSDLGRLTERVRAGGVTVHADIAPDLTSLPTAVDAVAYRIVQESLTNVLRHAGAVPVRIRIRREGDALLLEVTNTGGAAGPAPPGNGLGILGLRSQAEVLGGTLTAGPDPDGGFGVRARLPLEGDGR</sequence>
<dbReference type="SUPFAM" id="SSF55874">
    <property type="entry name" value="ATPase domain of HSP90 chaperone/DNA topoisomerase II/histidine kinase"/>
    <property type="match status" value="1"/>
</dbReference>
<dbReference type="RefSeq" id="WP_378283970.1">
    <property type="nucleotide sequence ID" value="NZ_JBHSON010000030.1"/>
</dbReference>
<dbReference type="InterPro" id="IPR050482">
    <property type="entry name" value="Sensor_HK_TwoCompSys"/>
</dbReference>
<comment type="caution">
    <text evidence="12">The sequence shown here is derived from an EMBL/GenBank/DDBJ whole genome shotgun (WGS) entry which is preliminary data.</text>
</comment>
<dbReference type="GO" id="GO:0016301">
    <property type="term" value="F:kinase activity"/>
    <property type="evidence" value="ECO:0007669"/>
    <property type="project" value="UniProtKB-KW"/>
</dbReference>
<dbReference type="EC" id="2.7.13.3" evidence="2"/>
<evidence type="ECO:0000256" key="7">
    <source>
        <dbReference type="ARBA" id="ARBA00022840"/>
    </source>
</evidence>
<dbReference type="InterPro" id="IPR011712">
    <property type="entry name" value="Sig_transdc_His_kin_sub3_dim/P"/>
</dbReference>
<evidence type="ECO:0000259" key="11">
    <source>
        <dbReference type="Pfam" id="PF07730"/>
    </source>
</evidence>
<dbReference type="InterPro" id="IPR036890">
    <property type="entry name" value="HATPase_C_sf"/>
</dbReference>
<dbReference type="Pfam" id="PF02518">
    <property type="entry name" value="HATPase_c"/>
    <property type="match status" value="1"/>
</dbReference>
<evidence type="ECO:0000256" key="1">
    <source>
        <dbReference type="ARBA" id="ARBA00000085"/>
    </source>
</evidence>
<dbReference type="Gene3D" id="1.20.5.1930">
    <property type="match status" value="1"/>
</dbReference>
<reference evidence="13" key="1">
    <citation type="journal article" date="2019" name="Int. J. Syst. Evol. Microbiol.">
        <title>The Global Catalogue of Microorganisms (GCM) 10K type strain sequencing project: providing services to taxonomists for standard genome sequencing and annotation.</title>
        <authorList>
            <consortium name="The Broad Institute Genomics Platform"/>
            <consortium name="The Broad Institute Genome Sequencing Center for Infectious Disease"/>
            <person name="Wu L."/>
            <person name="Ma J."/>
        </authorList>
    </citation>
    <scope>NUCLEOTIDE SEQUENCE [LARGE SCALE GENOMIC DNA]</scope>
    <source>
        <strain evidence="13">KCTC 42087</strain>
    </source>
</reference>
<feature type="domain" description="Signal transduction histidine kinase subgroup 3 dimerisation and phosphoacceptor" evidence="11">
    <location>
        <begin position="186"/>
        <end position="251"/>
    </location>
</feature>
<evidence type="ECO:0000256" key="2">
    <source>
        <dbReference type="ARBA" id="ARBA00012438"/>
    </source>
</evidence>